<accession>A0A2N0ZEI3</accession>
<organism evidence="1 2">
    <name type="scientific">Cytobacillus horneckiae</name>
    <dbReference type="NCBI Taxonomy" id="549687"/>
    <lineage>
        <taxon>Bacteria</taxon>
        <taxon>Bacillati</taxon>
        <taxon>Bacillota</taxon>
        <taxon>Bacilli</taxon>
        <taxon>Bacillales</taxon>
        <taxon>Bacillaceae</taxon>
        <taxon>Cytobacillus</taxon>
    </lineage>
</organism>
<name>A0A2N0ZEI3_9BACI</name>
<evidence type="ECO:0000313" key="1">
    <source>
        <dbReference type="EMBL" id="PKG27918.1"/>
    </source>
</evidence>
<dbReference type="Proteomes" id="UP000233343">
    <property type="component" value="Unassembled WGS sequence"/>
</dbReference>
<sequence>MKTTIYPGRYTAEVKDDFVVFIIGMRINKLTAVTKWLPVAQAMGPMIKELYQNPEWGFLHSEYSLGWRIITLTQYWRSFDDLEAYARGERHAEAWKNFSQKIGSDGTVGIFHESYQIKKGQCEALYSNMPKYGLGKAFEQILITKENQTARKRLKKV</sequence>
<comment type="caution">
    <text evidence="1">The sequence shown here is derived from an EMBL/GenBank/DDBJ whole genome shotgun (WGS) entry which is preliminary data.</text>
</comment>
<dbReference type="RefSeq" id="WP_066195102.1">
    <property type="nucleotide sequence ID" value="NZ_JAFDQP010000008.1"/>
</dbReference>
<proteinExistence type="predicted"/>
<dbReference type="AlphaFoldDB" id="A0A2N0ZEI3"/>
<protein>
    <submittedName>
        <fullName evidence="1">DUF4188 domain-containing protein</fullName>
    </submittedName>
</protein>
<dbReference type="Pfam" id="PF13826">
    <property type="entry name" value="Monooxy_af470-like"/>
    <property type="match status" value="1"/>
</dbReference>
<gene>
    <name evidence="1" type="ORF">CWS20_16150</name>
</gene>
<dbReference type="EMBL" id="PISD01000034">
    <property type="protein sequence ID" value="PKG27918.1"/>
    <property type="molecule type" value="Genomic_DNA"/>
</dbReference>
<evidence type="ECO:0000313" key="2">
    <source>
        <dbReference type="Proteomes" id="UP000233343"/>
    </source>
</evidence>
<keyword evidence="2" id="KW-1185">Reference proteome</keyword>
<reference evidence="1 2" key="1">
    <citation type="journal article" date="2010" name="Int. J. Syst. Evol. Microbiol.">
        <title>Bacillus horneckiae sp. nov., isolated from a spacecraft-assembly clean room.</title>
        <authorList>
            <person name="Vaishampayan P."/>
            <person name="Probst A."/>
            <person name="Krishnamurthi S."/>
            <person name="Ghosh S."/>
            <person name="Osman S."/>
            <person name="McDowall A."/>
            <person name="Ruckmani A."/>
            <person name="Mayilraj S."/>
            <person name="Venkateswaran K."/>
        </authorList>
    </citation>
    <scope>NUCLEOTIDE SEQUENCE [LARGE SCALE GENOMIC DNA]</scope>
    <source>
        <strain evidence="2">1PO1SC</strain>
    </source>
</reference>
<dbReference type="InterPro" id="IPR025444">
    <property type="entry name" value="Monooxy_af470"/>
</dbReference>